<protein>
    <recommendedName>
        <fullName evidence="3">Thioredoxin-like fold domain-containing protein</fullName>
    </recommendedName>
</protein>
<gene>
    <name evidence="1" type="ORF">PPRIM_AZ9-3.1.T0690022</name>
</gene>
<evidence type="ECO:0000313" key="1">
    <source>
        <dbReference type="EMBL" id="CAD8082925.1"/>
    </source>
</evidence>
<evidence type="ECO:0008006" key="3">
    <source>
        <dbReference type="Google" id="ProtNLM"/>
    </source>
</evidence>
<name>A0A8S1N146_PARPR</name>
<keyword evidence="2" id="KW-1185">Reference proteome</keyword>
<dbReference type="OMA" id="LNVMIFW"/>
<dbReference type="EMBL" id="CAJJDM010000072">
    <property type="protein sequence ID" value="CAD8082925.1"/>
    <property type="molecule type" value="Genomic_DNA"/>
</dbReference>
<dbReference type="AlphaFoldDB" id="A0A8S1N146"/>
<reference evidence="1" key="1">
    <citation type="submission" date="2021-01" db="EMBL/GenBank/DDBJ databases">
        <authorList>
            <consortium name="Genoscope - CEA"/>
            <person name="William W."/>
        </authorList>
    </citation>
    <scope>NUCLEOTIDE SEQUENCE</scope>
</reference>
<organism evidence="1 2">
    <name type="scientific">Paramecium primaurelia</name>
    <dbReference type="NCBI Taxonomy" id="5886"/>
    <lineage>
        <taxon>Eukaryota</taxon>
        <taxon>Sar</taxon>
        <taxon>Alveolata</taxon>
        <taxon>Ciliophora</taxon>
        <taxon>Intramacronucleata</taxon>
        <taxon>Oligohymenophorea</taxon>
        <taxon>Peniculida</taxon>
        <taxon>Parameciidae</taxon>
        <taxon>Paramecium</taxon>
    </lineage>
</organism>
<accession>A0A8S1N146</accession>
<evidence type="ECO:0000313" key="2">
    <source>
        <dbReference type="Proteomes" id="UP000688137"/>
    </source>
</evidence>
<dbReference type="Proteomes" id="UP000688137">
    <property type="component" value="Unassembled WGS sequence"/>
</dbReference>
<comment type="caution">
    <text evidence="1">The sequence shown here is derived from an EMBL/GenBank/DDBJ whole genome shotgun (WGS) entry which is preliminary data.</text>
</comment>
<sequence>MLDKKEKSLIKEILTLLPQSIGVTQIKQHSINNVKNQYIKFIKFRFQVSYMYQSSQRIPINQAFLFEEVSNKLKKFSLDKFICDYFLESLHPFYGKDDCFIGFPNLMLYEDGEIKVNQKLEVTPDILNVMIFWSITNWESVQLMKDLNTQIMNKLRDARILSINIDQDQEAWTQYILELENYNSYHFNPNHIAFNLQMKALQFTKFPHVVIVNKEQKVIVVENTSLEQITIILQKQSNNDNKQIIDQQIQEIQQQIVPTLNYSKDDYKIFKQKIQTEVLEMINAFFAEKDIVELKILQKKDYFKDGSKVVVDRSKILVSIDQSLENQSKELFKQFKNYLTEILGEQNYIIIRKGFRKYETEEQVVIREILNDFVSQFEVQIIPYQWEKHAIKWKHKKQAFICKSKYEQRVKFDRDLSIKEYQEIIQGIAPILEAQDDKNSKLYLDILIHQLKSIRTLGDKFQPLDGFYNKEAQEIIIQHQPEQMLVLIWLIPCVFIIIKLENFYQKLKEQYGEKLRFIYLGIEYNKEDIDLIYKFKPKCEFYYSKVIPTLAREKYEVNLFPFQMIIDQNGIIRQKGLFHQLEKKIAFEFATHPFKNQLTNKTINYNQLEEYLSNQKIITKEIGNQLQFIYELNVQTNQCQELIANCQYTIREKQLYKLRQFNQSLLFHIPSDKLSTEQRLILSMDIPYPGIKCDLCGQRLNKDLKQYYNYFKDLFYCCQCGEKKDKLNLNYEIKDNLVFINTPITDANELKDIDIFRFGKNIQPIENTTVNHTFNCNGCRKSTNHGKDRYIVLNNERGLYNPQGYSDYCMECFAKIKNKTPESKKFIDINDNSVFLRITSFFGYNNF</sequence>
<proteinExistence type="predicted"/>